<evidence type="ECO:0000256" key="1">
    <source>
        <dbReference type="ARBA" id="ARBA00004123"/>
    </source>
</evidence>
<feature type="region of interest" description="Disordered" evidence="3">
    <location>
        <begin position="1"/>
        <end position="49"/>
    </location>
</feature>
<feature type="region of interest" description="Disordered" evidence="3">
    <location>
        <begin position="101"/>
        <end position="195"/>
    </location>
</feature>
<dbReference type="PANTHER" id="PTHR13495:SF0">
    <property type="entry name" value="PSME3-INTERACTING PROTEIN"/>
    <property type="match status" value="1"/>
</dbReference>
<comment type="subcellular location">
    <subcellularLocation>
        <location evidence="1">Nucleus</location>
    </subcellularLocation>
</comment>
<feature type="compositionally biased region" description="Pro residues" evidence="3">
    <location>
        <begin position="166"/>
        <end position="183"/>
    </location>
</feature>
<protein>
    <submittedName>
        <fullName evidence="5">Related to NEFA-interacting nuclear protein NIP30</fullName>
    </submittedName>
</protein>
<keyword evidence="2" id="KW-0539">Nucleus</keyword>
<dbReference type="InterPro" id="IPR019331">
    <property type="entry name" value="FAM192A/Fyv6_N"/>
</dbReference>
<evidence type="ECO:0000313" key="6">
    <source>
        <dbReference type="Proteomes" id="UP000008867"/>
    </source>
</evidence>
<dbReference type="VEuPathDB" id="FungiDB:sr15699"/>
<feature type="compositionally biased region" description="Basic and acidic residues" evidence="3">
    <location>
        <begin position="116"/>
        <end position="127"/>
    </location>
</feature>
<dbReference type="AlphaFoldDB" id="E6ZRC4"/>
<accession>E6ZRC4</accession>
<evidence type="ECO:0000313" key="5">
    <source>
        <dbReference type="EMBL" id="CBQ69781.1"/>
    </source>
</evidence>
<evidence type="ECO:0000256" key="2">
    <source>
        <dbReference type="ARBA" id="ARBA00023242"/>
    </source>
</evidence>
<feature type="compositionally biased region" description="Basic and acidic residues" evidence="3">
    <location>
        <begin position="33"/>
        <end position="49"/>
    </location>
</feature>
<dbReference type="HOGENOM" id="CLU_083959_0_0_1"/>
<dbReference type="eggNOG" id="KOG4036">
    <property type="taxonomic scope" value="Eukaryota"/>
</dbReference>
<keyword evidence="6" id="KW-1185">Reference proteome</keyword>
<evidence type="ECO:0000259" key="4">
    <source>
        <dbReference type="Pfam" id="PF10187"/>
    </source>
</evidence>
<organism evidence="5 6">
    <name type="scientific">Sporisorium reilianum (strain SRZ2)</name>
    <name type="common">Maize head smut fungus</name>
    <dbReference type="NCBI Taxonomy" id="999809"/>
    <lineage>
        <taxon>Eukaryota</taxon>
        <taxon>Fungi</taxon>
        <taxon>Dikarya</taxon>
        <taxon>Basidiomycota</taxon>
        <taxon>Ustilaginomycotina</taxon>
        <taxon>Ustilaginomycetes</taxon>
        <taxon>Ustilaginales</taxon>
        <taxon>Ustilaginaceae</taxon>
        <taxon>Sporisorium</taxon>
    </lineage>
</organism>
<evidence type="ECO:0000256" key="3">
    <source>
        <dbReference type="SAM" id="MobiDB-lite"/>
    </source>
</evidence>
<dbReference type="EMBL" id="FQ311438">
    <property type="protein sequence ID" value="CBQ69781.1"/>
    <property type="molecule type" value="Genomic_DNA"/>
</dbReference>
<name>E6ZRC4_SPORE</name>
<dbReference type="Pfam" id="PF10187">
    <property type="entry name" value="FAM192A_Fyv6_N"/>
    <property type="match status" value="1"/>
</dbReference>
<feature type="domain" description="FAM192A/Fyv6 N-terminal" evidence="4">
    <location>
        <begin position="17"/>
        <end position="100"/>
    </location>
</feature>
<dbReference type="PANTHER" id="PTHR13495">
    <property type="entry name" value="NEFA-INTERACTING NUCLEAR PROTEIN NIP30"/>
    <property type="match status" value="1"/>
</dbReference>
<gene>
    <name evidence="5" type="ORF">sr15699</name>
</gene>
<dbReference type="Proteomes" id="UP000008867">
    <property type="component" value="Chromosome 17"/>
</dbReference>
<sequence>MMGGSKPSVGSRFVSQTELDATRSTSSGPSEDYDPRSLYERLQAHRDAKDAALDEKYSLSNQFRGIDDAESEFLAHVEQTRRAELREKAQREHEELARFRAAKVAKASGSVVGDGGEVKRDAKKDTEGAGGGPAAAPAAAAPSAKKKRKANSSALLGVVKKKPAHNPTPKPAPAPPTDAPPASTPNTPTTDSKAT</sequence>
<dbReference type="GO" id="GO:0005634">
    <property type="term" value="C:nucleus"/>
    <property type="evidence" value="ECO:0007669"/>
    <property type="project" value="UniProtKB-SubCell"/>
</dbReference>
<reference evidence="5 6" key="1">
    <citation type="journal article" date="2010" name="Science">
        <title>Pathogenicity determinants in smut fungi revealed by genome comparison.</title>
        <authorList>
            <person name="Schirawski J."/>
            <person name="Mannhaupt G."/>
            <person name="Muench K."/>
            <person name="Brefort T."/>
            <person name="Schipper K."/>
            <person name="Doehlemann G."/>
            <person name="Di Stasio M."/>
            <person name="Roessel N."/>
            <person name="Mendoza-Mendoza A."/>
            <person name="Pester D."/>
            <person name="Mueller O."/>
            <person name="Winterberg B."/>
            <person name="Meyer E."/>
            <person name="Ghareeb H."/>
            <person name="Wollenberg T."/>
            <person name="Muensterkoetter M."/>
            <person name="Wong P."/>
            <person name="Walter M."/>
            <person name="Stukenbrock E."/>
            <person name="Gueldener U."/>
            <person name="Kahmann R."/>
        </authorList>
    </citation>
    <scope>NUCLEOTIDE SEQUENCE [LARGE SCALE GENOMIC DNA]</scope>
    <source>
        <strain evidence="6">SRZ2</strain>
    </source>
</reference>
<proteinExistence type="predicted"/>
<dbReference type="InterPro" id="IPR039845">
    <property type="entry name" value="FAM192A"/>
</dbReference>
<feature type="compositionally biased region" description="Low complexity" evidence="3">
    <location>
        <begin position="102"/>
        <end position="111"/>
    </location>
</feature>
<feature type="compositionally biased region" description="Polar residues" evidence="3">
    <location>
        <begin position="13"/>
        <end position="29"/>
    </location>
</feature>
<feature type="compositionally biased region" description="Low complexity" evidence="3">
    <location>
        <begin position="134"/>
        <end position="143"/>
    </location>
</feature>
<dbReference type="OrthoDB" id="75720at2759"/>
<feature type="compositionally biased region" description="Low complexity" evidence="3">
    <location>
        <begin position="184"/>
        <end position="195"/>
    </location>
</feature>